<evidence type="ECO:0000256" key="14">
    <source>
        <dbReference type="ARBA" id="ARBA00023136"/>
    </source>
</evidence>
<evidence type="ECO:0000256" key="1">
    <source>
        <dbReference type="ARBA" id="ARBA00000085"/>
    </source>
</evidence>
<evidence type="ECO:0000259" key="16">
    <source>
        <dbReference type="PROSITE" id="PS50109"/>
    </source>
</evidence>
<keyword evidence="19" id="KW-1185">Reference proteome</keyword>
<dbReference type="FunFam" id="3.30.565.10:FF:000006">
    <property type="entry name" value="Sensor histidine kinase WalK"/>
    <property type="match status" value="1"/>
</dbReference>
<gene>
    <name evidence="18" type="ORF">EJC50_21465</name>
</gene>
<evidence type="ECO:0000256" key="2">
    <source>
        <dbReference type="ARBA" id="ARBA00004651"/>
    </source>
</evidence>
<dbReference type="OrthoDB" id="9786919at2"/>
<dbReference type="GO" id="GO:0005524">
    <property type="term" value="F:ATP binding"/>
    <property type="evidence" value="ECO:0007669"/>
    <property type="project" value="UniProtKB-KW"/>
</dbReference>
<keyword evidence="11" id="KW-0067">ATP-binding</keyword>
<evidence type="ECO:0000256" key="10">
    <source>
        <dbReference type="ARBA" id="ARBA00022777"/>
    </source>
</evidence>
<reference evidence="19" key="1">
    <citation type="submission" date="2018-12" db="EMBL/GenBank/DDBJ databases">
        <title>Genome sequence of Peanibacillus sp.</title>
        <authorList>
            <person name="Subramani G."/>
            <person name="Srinivasan S."/>
            <person name="Kim M.K."/>
        </authorList>
    </citation>
    <scope>NUCLEOTIDE SEQUENCE [LARGE SCALE GENOMIC DNA]</scope>
    <source>
        <strain evidence="19">18JY67-1</strain>
    </source>
</reference>
<dbReference type="Gene3D" id="6.10.340.10">
    <property type="match status" value="1"/>
</dbReference>
<evidence type="ECO:0000256" key="6">
    <source>
        <dbReference type="ARBA" id="ARBA00022553"/>
    </source>
</evidence>
<dbReference type="CDD" id="cd00082">
    <property type="entry name" value="HisKA"/>
    <property type="match status" value="1"/>
</dbReference>
<evidence type="ECO:0000256" key="13">
    <source>
        <dbReference type="ARBA" id="ARBA00023012"/>
    </source>
</evidence>
<dbReference type="Pfam" id="PF02518">
    <property type="entry name" value="HATPase_c"/>
    <property type="match status" value="1"/>
</dbReference>
<feature type="transmembrane region" description="Helical" evidence="15">
    <location>
        <begin position="12"/>
        <end position="31"/>
    </location>
</feature>
<sequence>MTLRRRFTFFTIFWLIFILILFNIFVYLFVIKITMRSEDQLLTNKVNILLEDRRISEPSQLSNADLLRDYYNVDELMRIVNSSGKILNSQGSDPELLALKPEFTNKHDTGMFFIEGRRVLYMKVPLYKNNEVIGTLEIYRKLQLLDSYLQVLVIALTITSIGAILFAIFGTYWFTSRLTSPIQHMVQTMREIDRSGKLRQIELAQRDQSAELLQLARAFNQMINRLDRQFERQKQFVADASHELKTPLTVISSYAGMLKRWGRDDANIRDEAIEAISKESQRLQNLTKSMLQLAQAEQEDWLNIESFNLVQLADETADMLHLTFQRMIRVHTGKQDVLLNGDKDKIRQLLVILLDNAIKYSKDAIDITLSVNKGIVRLSVSDKGIGIPEDEMPNLFERFYRVDGARSRATGGAGLGLSIAKRIVDLHEGKIDVFSKPEQGTTISVALPQKK</sequence>
<keyword evidence="14 15" id="KW-0472">Membrane</keyword>
<accession>A0A3Q8X7K8</accession>
<dbReference type="InterPro" id="IPR003594">
    <property type="entry name" value="HATPase_dom"/>
</dbReference>
<dbReference type="SMART" id="SM00304">
    <property type="entry name" value="HAMP"/>
    <property type="match status" value="1"/>
</dbReference>
<dbReference type="PROSITE" id="PS50109">
    <property type="entry name" value="HIS_KIN"/>
    <property type="match status" value="1"/>
</dbReference>
<dbReference type="EC" id="2.7.13.3" evidence="3"/>
<dbReference type="Pfam" id="PF00672">
    <property type="entry name" value="HAMP"/>
    <property type="match status" value="1"/>
</dbReference>
<evidence type="ECO:0000256" key="9">
    <source>
        <dbReference type="ARBA" id="ARBA00022741"/>
    </source>
</evidence>
<proteinExistence type="predicted"/>
<dbReference type="CDD" id="cd00075">
    <property type="entry name" value="HATPase"/>
    <property type="match status" value="1"/>
</dbReference>
<evidence type="ECO:0000256" key="5">
    <source>
        <dbReference type="ARBA" id="ARBA00022475"/>
    </source>
</evidence>
<feature type="domain" description="HAMP" evidence="17">
    <location>
        <begin position="176"/>
        <end position="231"/>
    </location>
</feature>
<dbReference type="FunFam" id="1.10.287.130:FF:000001">
    <property type="entry name" value="Two-component sensor histidine kinase"/>
    <property type="match status" value="1"/>
</dbReference>
<evidence type="ECO:0000256" key="4">
    <source>
        <dbReference type="ARBA" id="ARBA00015735"/>
    </source>
</evidence>
<dbReference type="CDD" id="cd06225">
    <property type="entry name" value="HAMP"/>
    <property type="match status" value="1"/>
</dbReference>
<name>A0A3Q8X7K8_9BACL</name>
<dbReference type="RefSeq" id="WP_126017667.1">
    <property type="nucleotide sequence ID" value="NZ_CP034437.1"/>
</dbReference>
<dbReference type="Gene3D" id="3.30.565.10">
    <property type="entry name" value="Histidine kinase-like ATPase, C-terminal domain"/>
    <property type="match status" value="1"/>
</dbReference>
<dbReference type="InterPro" id="IPR005467">
    <property type="entry name" value="His_kinase_dom"/>
</dbReference>
<evidence type="ECO:0000256" key="3">
    <source>
        <dbReference type="ARBA" id="ARBA00012438"/>
    </source>
</evidence>
<keyword evidence="10 18" id="KW-0418">Kinase</keyword>
<dbReference type="InterPro" id="IPR003660">
    <property type="entry name" value="HAMP_dom"/>
</dbReference>
<dbReference type="GO" id="GO:0000155">
    <property type="term" value="F:phosphorelay sensor kinase activity"/>
    <property type="evidence" value="ECO:0007669"/>
    <property type="project" value="InterPro"/>
</dbReference>
<dbReference type="Gene3D" id="1.10.287.130">
    <property type="match status" value="1"/>
</dbReference>
<keyword evidence="6" id="KW-0597">Phosphoprotein</keyword>
<dbReference type="SUPFAM" id="SSF55874">
    <property type="entry name" value="ATPase domain of HSP90 chaperone/DNA topoisomerase II/histidine kinase"/>
    <property type="match status" value="1"/>
</dbReference>
<dbReference type="GO" id="GO:0005886">
    <property type="term" value="C:plasma membrane"/>
    <property type="evidence" value="ECO:0007669"/>
    <property type="project" value="UniProtKB-SubCell"/>
</dbReference>
<dbReference type="InterPro" id="IPR004358">
    <property type="entry name" value="Sig_transdc_His_kin-like_C"/>
</dbReference>
<dbReference type="AlphaFoldDB" id="A0A3Q8X7K8"/>
<keyword evidence="9" id="KW-0547">Nucleotide-binding</keyword>
<comment type="catalytic activity">
    <reaction evidence="1">
        <text>ATP + protein L-histidine = ADP + protein N-phospho-L-histidine.</text>
        <dbReference type="EC" id="2.7.13.3"/>
    </reaction>
</comment>
<keyword evidence="12 15" id="KW-1133">Transmembrane helix</keyword>
<dbReference type="KEGG" id="palb:EJC50_21465"/>
<dbReference type="InterPro" id="IPR041610">
    <property type="entry name" value="ArlS_N"/>
</dbReference>
<feature type="transmembrane region" description="Helical" evidence="15">
    <location>
        <begin position="148"/>
        <end position="174"/>
    </location>
</feature>
<evidence type="ECO:0000256" key="8">
    <source>
        <dbReference type="ARBA" id="ARBA00022692"/>
    </source>
</evidence>
<evidence type="ECO:0000313" key="18">
    <source>
        <dbReference type="EMBL" id="AZN41961.1"/>
    </source>
</evidence>
<dbReference type="InterPro" id="IPR003661">
    <property type="entry name" value="HisK_dim/P_dom"/>
</dbReference>
<dbReference type="InterPro" id="IPR036890">
    <property type="entry name" value="HATPase_C_sf"/>
</dbReference>
<dbReference type="PRINTS" id="PR00344">
    <property type="entry name" value="BCTRLSENSOR"/>
</dbReference>
<evidence type="ECO:0000259" key="17">
    <source>
        <dbReference type="PROSITE" id="PS50885"/>
    </source>
</evidence>
<dbReference type="Proteomes" id="UP000272528">
    <property type="component" value="Chromosome"/>
</dbReference>
<keyword evidence="7" id="KW-0808">Transferase</keyword>
<dbReference type="PROSITE" id="PS50885">
    <property type="entry name" value="HAMP"/>
    <property type="match status" value="1"/>
</dbReference>
<keyword evidence="8 15" id="KW-0812">Transmembrane</keyword>
<dbReference type="InterPro" id="IPR050428">
    <property type="entry name" value="TCS_sensor_his_kinase"/>
</dbReference>
<evidence type="ECO:0000256" key="11">
    <source>
        <dbReference type="ARBA" id="ARBA00022840"/>
    </source>
</evidence>
<organism evidence="18 19">
    <name type="scientific">Paenibacillus albus</name>
    <dbReference type="NCBI Taxonomy" id="2495582"/>
    <lineage>
        <taxon>Bacteria</taxon>
        <taxon>Bacillati</taxon>
        <taxon>Bacillota</taxon>
        <taxon>Bacilli</taxon>
        <taxon>Bacillales</taxon>
        <taxon>Paenibacillaceae</taxon>
        <taxon>Paenibacillus</taxon>
    </lineage>
</organism>
<evidence type="ECO:0000313" key="19">
    <source>
        <dbReference type="Proteomes" id="UP000272528"/>
    </source>
</evidence>
<keyword evidence="13" id="KW-0902">Two-component regulatory system</keyword>
<evidence type="ECO:0000256" key="7">
    <source>
        <dbReference type="ARBA" id="ARBA00022679"/>
    </source>
</evidence>
<dbReference type="EMBL" id="CP034437">
    <property type="protein sequence ID" value="AZN41961.1"/>
    <property type="molecule type" value="Genomic_DNA"/>
</dbReference>
<comment type="subcellular location">
    <subcellularLocation>
        <location evidence="2">Cell membrane</location>
        <topology evidence="2">Multi-pass membrane protein</topology>
    </subcellularLocation>
</comment>
<dbReference type="Pfam" id="PF00512">
    <property type="entry name" value="HisKA"/>
    <property type="match status" value="1"/>
</dbReference>
<dbReference type="SMART" id="SM00388">
    <property type="entry name" value="HisKA"/>
    <property type="match status" value="1"/>
</dbReference>
<dbReference type="PANTHER" id="PTHR45436">
    <property type="entry name" value="SENSOR HISTIDINE KINASE YKOH"/>
    <property type="match status" value="1"/>
</dbReference>
<dbReference type="SUPFAM" id="SSF47384">
    <property type="entry name" value="Homodimeric domain of signal transducing histidine kinase"/>
    <property type="match status" value="1"/>
</dbReference>
<evidence type="ECO:0000256" key="15">
    <source>
        <dbReference type="SAM" id="Phobius"/>
    </source>
</evidence>
<protein>
    <recommendedName>
        <fullName evidence="4">Signal transduction histidine-protein kinase ArlS</fullName>
        <ecNumber evidence="3">2.7.13.3</ecNumber>
    </recommendedName>
</protein>
<dbReference type="InterPro" id="IPR036097">
    <property type="entry name" value="HisK_dim/P_sf"/>
</dbReference>
<feature type="domain" description="Histidine kinase" evidence="16">
    <location>
        <begin position="239"/>
        <end position="451"/>
    </location>
</feature>
<dbReference type="PANTHER" id="PTHR45436:SF5">
    <property type="entry name" value="SENSOR HISTIDINE KINASE TRCS"/>
    <property type="match status" value="1"/>
</dbReference>
<dbReference type="SMART" id="SM00387">
    <property type="entry name" value="HATPase_c"/>
    <property type="match status" value="1"/>
</dbReference>
<keyword evidence="5" id="KW-1003">Cell membrane</keyword>
<evidence type="ECO:0000256" key="12">
    <source>
        <dbReference type="ARBA" id="ARBA00022989"/>
    </source>
</evidence>
<dbReference type="Pfam" id="PF18719">
    <property type="entry name" value="ArlS_N"/>
    <property type="match status" value="1"/>
</dbReference>